<dbReference type="SUPFAM" id="SSF49899">
    <property type="entry name" value="Concanavalin A-like lectins/glucanases"/>
    <property type="match status" value="1"/>
</dbReference>
<dbReference type="KEGG" id="ccro:CMC5_071980"/>
<dbReference type="PROSITE" id="PS51257">
    <property type="entry name" value="PROKAR_LIPOPROTEIN"/>
    <property type="match status" value="1"/>
</dbReference>
<dbReference type="PANTHER" id="PTHR45817:SF4">
    <property type="entry name" value="LYSYL OXIDASE-LIKE-RELATED"/>
    <property type="match status" value="1"/>
</dbReference>
<dbReference type="GO" id="GO:0004720">
    <property type="term" value="F:protein-lysine 6-oxidase activity"/>
    <property type="evidence" value="ECO:0007669"/>
    <property type="project" value="TreeGrafter"/>
</dbReference>
<dbReference type="EMBL" id="CP012159">
    <property type="protein sequence ID" value="AKT42970.1"/>
    <property type="molecule type" value="Genomic_DNA"/>
</dbReference>
<evidence type="ECO:0000313" key="3">
    <source>
        <dbReference type="Proteomes" id="UP000067626"/>
    </source>
</evidence>
<protein>
    <recommendedName>
        <fullName evidence="4">YHYH domain-containing protein</fullName>
    </recommendedName>
</protein>
<accession>A0A0K1EPW8</accession>
<feature type="signal peptide" evidence="1">
    <location>
        <begin position="1"/>
        <end position="17"/>
    </location>
</feature>
<sequence length="691" mass="71590">MRTAFALLFLGAVVASGCSSEIPTNLFNNATGGAGGTGGTGGSGNGGQGGDPVATGCDACGGDSPVCVDDDYCAAACPSGREACNTSDDPSDPAACCPSGAQCCEAQIFGYSGADLCRPSNEACPIGCPGGEQACPLHEYCQLAPSSNEYSCVMGCPLTSVCGFNLCCPTGSQCLNGECILPDLTIDQARLAQTVSLSQVNADSDPCLIAEDCLNGPGMRNVLRFGTRAQNVGQADFVIGSPTGNPDFHYDTCHGHYHYHEYADYRLVDAGNNVVVRGKKQGFSIIDMGRINPNDPSVPTTPKYNGGFQGIQRGWYDEYGAGIQCQWIDITGVPAGEYTLEVEVNPARRIGESNYENNVARVQVTVPDPACLNVDCSYLNSDCTQGVCQPGQGCVETHINEGGQCEDGQFCTTGETCMAGSCGGGSPRQCAPLTGCHDATCDEANDTCISVPANDGQACDDGSPCTSGTTCSNGSCTNGAPANEGVSCDDGASCTSNTVCVAGLCGGGIGPTVYFADDFANDSKGWILGPEWQIGPAVASVGASLGGNDPANDHTPTLDNGVAGVNIGGFAARVNHGYYYLESPPFSTANAQGQVILGFYRWLNSDALPYMSNTIDVWNGAAWINVWSSNQTIVDAPPSGPGWNFRQHDLTPYKNAAMKIRFGFMVASAAQLYNIGSWTLDDVLVASSPCP</sequence>
<dbReference type="GO" id="GO:0005507">
    <property type="term" value="F:copper ion binding"/>
    <property type="evidence" value="ECO:0007669"/>
    <property type="project" value="InterPro"/>
</dbReference>
<dbReference type="OrthoDB" id="1013954at2"/>
<dbReference type="RefSeq" id="WP_050434514.1">
    <property type="nucleotide sequence ID" value="NZ_CP012159.1"/>
</dbReference>
<dbReference type="InterPro" id="IPR013320">
    <property type="entry name" value="ConA-like_dom_sf"/>
</dbReference>
<dbReference type="AlphaFoldDB" id="A0A0K1EPW8"/>
<dbReference type="Pfam" id="PF01186">
    <property type="entry name" value="Lysyl_oxidase"/>
    <property type="match status" value="1"/>
</dbReference>
<reference evidence="2 3" key="1">
    <citation type="submission" date="2015-07" db="EMBL/GenBank/DDBJ databases">
        <title>Genome analysis of myxobacterium Chondromyces crocatus Cm c5 reveals a high potential for natural compound synthesis and the genetic basis for the loss of fruiting body formation.</title>
        <authorList>
            <person name="Zaburannyi N."/>
            <person name="Bunk B."/>
            <person name="Maier J."/>
            <person name="Overmann J."/>
            <person name="Mueller R."/>
        </authorList>
    </citation>
    <scope>NUCLEOTIDE SEQUENCE [LARGE SCALE GENOMIC DNA]</scope>
    <source>
        <strain evidence="2 3">Cm c5</strain>
    </source>
</reference>
<evidence type="ECO:0008006" key="4">
    <source>
        <dbReference type="Google" id="ProtNLM"/>
    </source>
</evidence>
<evidence type="ECO:0000313" key="2">
    <source>
        <dbReference type="EMBL" id="AKT42970.1"/>
    </source>
</evidence>
<dbReference type="InterPro" id="IPR001695">
    <property type="entry name" value="Lysyl_oxidase"/>
</dbReference>
<dbReference type="InterPro" id="IPR050912">
    <property type="entry name" value="LOX-like_protein"/>
</dbReference>
<dbReference type="InterPro" id="IPR013783">
    <property type="entry name" value="Ig-like_fold"/>
</dbReference>
<proteinExistence type="predicted"/>
<dbReference type="STRING" id="52.CMC5_071980"/>
<name>A0A0K1EPW8_CHOCO</name>
<dbReference type="PRINTS" id="PR00074">
    <property type="entry name" value="LYSYLOXIDASE"/>
</dbReference>
<feature type="chain" id="PRO_5005459788" description="YHYH domain-containing protein" evidence="1">
    <location>
        <begin position="18"/>
        <end position="691"/>
    </location>
</feature>
<dbReference type="Gene3D" id="2.60.40.10">
    <property type="entry name" value="Immunoglobulins"/>
    <property type="match status" value="1"/>
</dbReference>
<dbReference type="Proteomes" id="UP000067626">
    <property type="component" value="Chromosome"/>
</dbReference>
<keyword evidence="3" id="KW-1185">Reference proteome</keyword>
<keyword evidence="1" id="KW-0732">Signal</keyword>
<organism evidence="2 3">
    <name type="scientific">Chondromyces crocatus</name>
    <dbReference type="NCBI Taxonomy" id="52"/>
    <lineage>
        <taxon>Bacteria</taxon>
        <taxon>Pseudomonadati</taxon>
        <taxon>Myxococcota</taxon>
        <taxon>Polyangia</taxon>
        <taxon>Polyangiales</taxon>
        <taxon>Polyangiaceae</taxon>
        <taxon>Chondromyces</taxon>
    </lineage>
</organism>
<evidence type="ECO:0000256" key="1">
    <source>
        <dbReference type="SAM" id="SignalP"/>
    </source>
</evidence>
<dbReference type="PANTHER" id="PTHR45817">
    <property type="entry name" value="LYSYL OXIDASE-LIKE-RELATED"/>
    <property type="match status" value="1"/>
</dbReference>
<dbReference type="GO" id="GO:0005615">
    <property type="term" value="C:extracellular space"/>
    <property type="evidence" value="ECO:0007669"/>
    <property type="project" value="TreeGrafter"/>
</dbReference>
<gene>
    <name evidence="2" type="ORF">CMC5_071980</name>
</gene>